<dbReference type="AlphaFoldDB" id="A0A2T6BY03"/>
<organism evidence="2 3">
    <name type="scientific">Kordia periserrulae</name>
    <dbReference type="NCBI Taxonomy" id="701523"/>
    <lineage>
        <taxon>Bacteria</taxon>
        <taxon>Pseudomonadati</taxon>
        <taxon>Bacteroidota</taxon>
        <taxon>Flavobacteriia</taxon>
        <taxon>Flavobacteriales</taxon>
        <taxon>Flavobacteriaceae</taxon>
        <taxon>Kordia</taxon>
    </lineage>
</organism>
<evidence type="ECO:0000256" key="1">
    <source>
        <dbReference type="SAM" id="Phobius"/>
    </source>
</evidence>
<name>A0A2T6BY03_9FLAO</name>
<dbReference type="EMBL" id="QBKT01000005">
    <property type="protein sequence ID" value="PTX60945.1"/>
    <property type="molecule type" value="Genomic_DNA"/>
</dbReference>
<proteinExistence type="predicted"/>
<evidence type="ECO:0000313" key="3">
    <source>
        <dbReference type="Proteomes" id="UP000244090"/>
    </source>
</evidence>
<feature type="transmembrane region" description="Helical" evidence="1">
    <location>
        <begin position="37"/>
        <end position="55"/>
    </location>
</feature>
<evidence type="ECO:0000313" key="2">
    <source>
        <dbReference type="EMBL" id="PTX60945.1"/>
    </source>
</evidence>
<sequence length="63" mass="7431">MQKIIDFLRNNWTLRTVFALTIVYIASVAIFEQRFSISEVLITFFAALYVVWGFMTPPKKKKQ</sequence>
<reference evidence="2 3" key="1">
    <citation type="submission" date="2018-04" db="EMBL/GenBank/DDBJ databases">
        <title>Genomic Encyclopedia of Archaeal and Bacterial Type Strains, Phase II (KMG-II): from individual species to whole genera.</title>
        <authorList>
            <person name="Goeker M."/>
        </authorList>
    </citation>
    <scope>NUCLEOTIDE SEQUENCE [LARGE SCALE GENOMIC DNA]</scope>
    <source>
        <strain evidence="2 3">DSM 25731</strain>
    </source>
</reference>
<feature type="transmembrane region" description="Helical" evidence="1">
    <location>
        <begin position="12"/>
        <end position="31"/>
    </location>
</feature>
<comment type="caution">
    <text evidence="2">The sequence shown here is derived from an EMBL/GenBank/DDBJ whole genome shotgun (WGS) entry which is preliminary data.</text>
</comment>
<dbReference type="RefSeq" id="WP_108115070.1">
    <property type="nucleotide sequence ID" value="NZ_QBKT01000005.1"/>
</dbReference>
<protein>
    <submittedName>
        <fullName evidence="2">Uncharacterized protein</fullName>
    </submittedName>
</protein>
<dbReference type="Proteomes" id="UP000244090">
    <property type="component" value="Unassembled WGS sequence"/>
</dbReference>
<gene>
    <name evidence="2" type="ORF">C8N46_105101</name>
</gene>
<accession>A0A2T6BY03</accession>
<dbReference type="OrthoDB" id="9968030at2"/>
<keyword evidence="1" id="KW-0812">Transmembrane</keyword>
<keyword evidence="3" id="KW-1185">Reference proteome</keyword>
<keyword evidence="1" id="KW-0472">Membrane</keyword>
<keyword evidence="1" id="KW-1133">Transmembrane helix</keyword>